<reference evidence="1" key="2">
    <citation type="submission" date="2021-04" db="EMBL/GenBank/DDBJ databases">
        <authorList>
            <person name="Gilroy R."/>
        </authorList>
    </citation>
    <scope>NUCLEOTIDE SEQUENCE</scope>
    <source>
        <strain evidence="1">ChiBcolR8-3208</strain>
    </source>
</reference>
<dbReference type="Proteomes" id="UP000824214">
    <property type="component" value="Unassembled WGS sequence"/>
</dbReference>
<organism evidence="1 2">
    <name type="scientific">Candidatus Acutalibacter ornithocaccae</name>
    <dbReference type="NCBI Taxonomy" id="2838416"/>
    <lineage>
        <taxon>Bacteria</taxon>
        <taxon>Bacillati</taxon>
        <taxon>Bacillota</taxon>
        <taxon>Clostridia</taxon>
        <taxon>Eubacteriales</taxon>
        <taxon>Acutalibacteraceae</taxon>
        <taxon>Acutalibacter</taxon>
    </lineage>
</organism>
<evidence type="ECO:0000313" key="2">
    <source>
        <dbReference type="Proteomes" id="UP000824214"/>
    </source>
</evidence>
<proteinExistence type="predicted"/>
<accession>A0A9D2LZU6</accession>
<name>A0A9D2LZU6_9FIRM</name>
<reference evidence="1" key="1">
    <citation type="journal article" date="2021" name="PeerJ">
        <title>Extensive microbial diversity within the chicken gut microbiome revealed by metagenomics and culture.</title>
        <authorList>
            <person name="Gilroy R."/>
            <person name="Ravi A."/>
            <person name="Getino M."/>
            <person name="Pursley I."/>
            <person name="Horton D.L."/>
            <person name="Alikhan N.F."/>
            <person name="Baker D."/>
            <person name="Gharbi K."/>
            <person name="Hall N."/>
            <person name="Watson M."/>
            <person name="Adriaenssens E.M."/>
            <person name="Foster-Nyarko E."/>
            <person name="Jarju S."/>
            <person name="Secka A."/>
            <person name="Antonio M."/>
            <person name="Oren A."/>
            <person name="Chaudhuri R.R."/>
            <person name="La Ragione R."/>
            <person name="Hildebrand F."/>
            <person name="Pallen M.J."/>
        </authorList>
    </citation>
    <scope>NUCLEOTIDE SEQUENCE</scope>
    <source>
        <strain evidence="1">ChiBcolR8-3208</strain>
    </source>
</reference>
<dbReference type="AlphaFoldDB" id="A0A9D2LZU6"/>
<dbReference type="EMBL" id="DWXZ01000201">
    <property type="protein sequence ID" value="HJB38259.1"/>
    <property type="molecule type" value="Genomic_DNA"/>
</dbReference>
<dbReference type="Pfam" id="PF25186">
    <property type="entry name" value="Tad4"/>
    <property type="match status" value="1"/>
</dbReference>
<gene>
    <name evidence="1" type="ORF">H9942_09370</name>
</gene>
<comment type="caution">
    <text evidence="1">The sequence shown here is derived from an EMBL/GenBank/DDBJ whole genome shotgun (WGS) entry which is preliminary data.</text>
</comment>
<dbReference type="InterPro" id="IPR057385">
    <property type="entry name" value="Tad4-like"/>
</dbReference>
<protein>
    <submittedName>
        <fullName evidence="1">Uncharacterized protein</fullName>
    </submittedName>
</protein>
<evidence type="ECO:0000313" key="1">
    <source>
        <dbReference type="EMBL" id="HJB38259.1"/>
    </source>
</evidence>
<sequence length="321" mass="36768">MDTVKQKIDADYRSRLGQWEEEFYQDDVGFLERLHDVCVAQIVHDNLMKCGDRYDAGYLAALAEEKDPLDMLAKAYEDGGFFAIAPYAQQALDALKKSPDSGSSPMGKDEIDEKLSLLDSRLAMERAWLKREWSSFDFDLAMSRAVEYDTLWELYHTYQHEQGLYSPEDLALLASSHGPIRDTMDWVVISRDLLKESLDELQQVFPQLYPDIQIGETAPFRVKPELKEAYQEFRTKVCGDFYSAGILRYAERWAAMMEDKIEAGATVAEAAEATHHLADTENISGFMYGQAVNLLSGYWEHGDELRQWQEQQNTPHLTMGM</sequence>